<dbReference type="InterPro" id="IPR002410">
    <property type="entry name" value="Peptidase_S33"/>
</dbReference>
<dbReference type="EMBL" id="CP066167">
    <property type="protein sequence ID" value="QQD17869.1"/>
    <property type="molecule type" value="Genomic_DNA"/>
</dbReference>
<gene>
    <name evidence="15" type="primary">pip</name>
    <name evidence="15" type="ORF">I6N98_16235</name>
</gene>
<dbReference type="GO" id="GO:0004177">
    <property type="term" value="F:aminopeptidase activity"/>
    <property type="evidence" value="ECO:0007669"/>
    <property type="project" value="UniProtKB-UniRule"/>
</dbReference>
<evidence type="ECO:0000256" key="5">
    <source>
        <dbReference type="ARBA" id="ARBA00021843"/>
    </source>
</evidence>
<dbReference type="AlphaFoldDB" id="A0A7T4R052"/>
<keyword evidence="7 11" id="KW-0963">Cytoplasm</keyword>
<feature type="domain" description="AB hydrolase-1" evidence="14">
    <location>
        <begin position="49"/>
        <end position="311"/>
    </location>
</feature>
<dbReference type="InterPro" id="IPR005944">
    <property type="entry name" value="Pro_iminopeptidase"/>
</dbReference>
<evidence type="ECO:0000256" key="10">
    <source>
        <dbReference type="ARBA" id="ARBA00029605"/>
    </source>
</evidence>
<dbReference type="PIRSF" id="PIRSF006431">
    <property type="entry name" value="Pept_S33"/>
    <property type="match status" value="1"/>
</dbReference>
<keyword evidence="9 11" id="KW-0378">Hydrolase</keyword>
<dbReference type="InterPro" id="IPR000073">
    <property type="entry name" value="AB_hydrolase_1"/>
</dbReference>
<feature type="active site" evidence="12">
    <location>
        <position position="281"/>
    </location>
</feature>
<comment type="subcellular location">
    <subcellularLocation>
        <location evidence="2 11">Cytoplasm</location>
    </subcellularLocation>
</comment>
<dbReference type="EC" id="3.4.11.5" evidence="4 11"/>
<evidence type="ECO:0000256" key="6">
    <source>
        <dbReference type="ARBA" id="ARBA00022438"/>
    </source>
</evidence>
<comment type="similarity">
    <text evidence="3 11 13">Belongs to the peptidase S33 family.</text>
</comment>
<sequence length="334" mass="38064">MTHGNTPHCYSVYRMDTLYPPPQDIQRTTLSAGRHRLHVETSGNPRGLPVLFLHGGPGSGCRPHHHRFFNPQHYHIILLDQRGCGRSQPHGGLQDNTTWHLIDDIEALRTSLNISSWMLFGGSWGAALALVYAQHYPRAVSSMILRGSFLARKADLHWLTQRGANRHFPLAWQQFSNAVNDYEQHDMVSAYYQRLCSDDHRTQLMYAKLWETWSSVVTLGRERPSPSSVSLSQLEEKLLIEKASIALHYAYHDYFLDQHPIADHLHQLPQVPIKIIHGRDDYLCRLSASETLAKHLPWASMSRVNNGGHLAEDSLICRELVKATDAFAQNLVFD</sequence>
<evidence type="ECO:0000256" key="9">
    <source>
        <dbReference type="ARBA" id="ARBA00022801"/>
    </source>
</evidence>
<dbReference type="NCBIfam" id="TIGR01249">
    <property type="entry name" value="pro_imino_pep_1"/>
    <property type="match status" value="1"/>
</dbReference>
<dbReference type="GO" id="GO:0005737">
    <property type="term" value="C:cytoplasm"/>
    <property type="evidence" value="ECO:0007669"/>
    <property type="project" value="UniProtKB-SubCell"/>
</dbReference>
<evidence type="ECO:0000256" key="4">
    <source>
        <dbReference type="ARBA" id="ARBA00012568"/>
    </source>
</evidence>
<name>A0A7T4R052_9GAMM</name>
<evidence type="ECO:0000259" key="14">
    <source>
        <dbReference type="Pfam" id="PF00561"/>
    </source>
</evidence>
<dbReference type="PANTHER" id="PTHR43722:SF1">
    <property type="entry name" value="PROLINE IMINOPEPTIDASE"/>
    <property type="match status" value="1"/>
</dbReference>
<accession>A0A7T4R052</accession>
<feature type="active site" description="Proton donor" evidence="12">
    <location>
        <position position="309"/>
    </location>
</feature>
<dbReference type="PRINTS" id="PR00793">
    <property type="entry name" value="PROAMNOPTASE"/>
</dbReference>
<dbReference type="Proteomes" id="UP000596063">
    <property type="component" value="Chromosome"/>
</dbReference>
<dbReference type="PANTHER" id="PTHR43722">
    <property type="entry name" value="PROLINE IMINOPEPTIDASE"/>
    <property type="match status" value="1"/>
</dbReference>
<evidence type="ECO:0000256" key="7">
    <source>
        <dbReference type="ARBA" id="ARBA00022490"/>
    </source>
</evidence>
<dbReference type="Gene3D" id="3.40.50.1820">
    <property type="entry name" value="alpha/beta hydrolase"/>
    <property type="match status" value="1"/>
</dbReference>
<keyword evidence="16" id="KW-1185">Reference proteome</keyword>
<evidence type="ECO:0000256" key="1">
    <source>
        <dbReference type="ARBA" id="ARBA00001585"/>
    </source>
</evidence>
<dbReference type="PRINTS" id="PR00111">
    <property type="entry name" value="ABHYDROLASE"/>
</dbReference>
<protein>
    <recommendedName>
        <fullName evidence="5 11">Proline iminopeptidase</fullName>
        <shortName evidence="11">PIP</shortName>
        <ecNumber evidence="4 11">3.4.11.5</ecNumber>
    </recommendedName>
    <alternativeName>
        <fullName evidence="10 11">Prolyl aminopeptidase</fullName>
    </alternativeName>
</protein>
<reference evidence="15 16" key="1">
    <citation type="submission" date="2020-12" db="EMBL/GenBank/DDBJ databases">
        <authorList>
            <person name="Shan Y."/>
        </authorList>
    </citation>
    <scope>NUCLEOTIDE SEQUENCE [LARGE SCALE GENOMIC DNA]</scope>
    <source>
        <strain evidence="16">csc3.9</strain>
    </source>
</reference>
<evidence type="ECO:0000256" key="3">
    <source>
        <dbReference type="ARBA" id="ARBA00010088"/>
    </source>
</evidence>
<dbReference type="Pfam" id="PF00561">
    <property type="entry name" value="Abhydrolase_1"/>
    <property type="match status" value="1"/>
</dbReference>
<keyword evidence="6 11" id="KW-0031">Aminopeptidase</keyword>
<evidence type="ECO:0000256" key="2">
    <source>
        <dbReference type="ARBA" id="ARBA00004496"/>
    </source>
</evidence>
<dbReference type="InterPro" id="IPR029058">
    <property type="entry name" value="AB_hydrolase_fold"/>
</dbReference>
<evidence type="ECO:0000256" key="8">
    <source>
        <dbReference type="ARBA" id="ARBA00022670"/>
    </source>
</evidence>
<evidence type="ECO:0000313" key="15">
    <source>
        <dbReference type="EMBL" id="QQD17869.1"/>
    </source>
</evidence>
<dbReference type="GO" id="GO:0006508">
    <property type="term" value="P:proteolysis"/>
    <property type="evidence" value="ECO:0007669"/>
    <property type="project" value="UniProtKB-KW"/>
</dbReference>
<dbReference type="SUPFAM" id="SSF53474">
    <property type="entry name" value="alpha/beta-Hydrolases"/>
    <property type="match status" value="1"/>
</dbReference>
<keyword evidence="8 11" id="KW-0645">Protease</keyword>
<feature type="active site" description="Nucleophile" evidence="12">
    <location>
        <position position="123"/>
    </location>
</feature>
<evidence type="ECO:0000256" key="11">
    <source>
        <dbReference type="PIRNR" id="PIRNR006431"/>
    </source>
</evidence>
<evidence type="ECO:0000313" key="16">
    <source>
        <dbReference type="Proteomes" id="UP000596063"/>
    </source>
</evidence>
<proteinExistence type="inferred from homology"/>
<organism evidence="15 16">
    <name type="scientific">Spongiibacter nanhainus</name>
    <dbReference type="NCBI Taxonomy" id="2794344"/>
    <lineage>
        <taxon>Bacteria</taxon>
        <taxon>Pseudomonadati</taxon>
        <taxon>Pseudomonadota</taxon>
        <taxon>Gammaproteobacteria</taxon>
        <taxon>Cellvibrionales</taxon>
        <taxon>Spongiibacteraceae</taxon>
        <taxon>Spongiibacter</taxon>
    </lineage>
</organism>
<evidence type="ECO:0000256" key="12">
    <source>
        <dbReference type="PIRSR" id="PIRSR006431-1"/>
    </source>
</evidence>
<evidence type="ECO:0000256" key="13">
    <source>
        <dbReference type="RuleBase" id="RU003421"/>
    </source>
</evidence>
<comment type="catalytic activity">
    <reaction evidence="1 11 13">
        <text>Release of N-terminal proline from a peptide.</text>
        <dbReference type="EC" id="3.4.11.5"/>
    </reaction>
</comment>
<dbReference type="KEGG" id="snan:I6N98_16235"/>